<evidence type="ECO:0000313" key="1">
    <source>
        <dbReference type="EMBL" id="KAJ8059947.1"/>
    </source>
</evidence>
<dbReference type="EMBL" id="JAPEIS010000014">
    <property type="protein sequence ID" value="KAJ8059947.1"/>
    <property type="molecule type" value="Genomic_DNA"/>
</dbReference>
<accession>A0A9X0ABZ9</accession>
<dbReference type="Proteomes" id="UP001152300">
    <property type="component" value="Unassembled WGS sequence"/>
</dbReference>
<name>A0A9X0ABZ9_9HELO</name>
<gene>
    <name evidence="1" type="ORF">OCU04_011565</name>
</gene>
<protein>
    <submittedName>
        <fullName evidence="1">Uncharacterized protein</fullName>
    </submittedName>
</protein>
<comment type="caution">
    <text evidence="1">The sequence shown here is derived from an EMBL/GenBank/DDBJ whole genome shotgun (WGS) entry which is preliminary data.</text>
</comment>
<evidence type="ECO:0000313" key="2">
    <source>
        <dbReference type="Proteomes" id="UP001152300"/>
    </source>
</evidence>
<keyword evidence="2" id="KW-1185">Reference proteome</keyword>
<sequence length="107" mass="12244">MGYDFYKRPQTRSAVCMGYAMSDGQWAAFHNFPLRLSLPSLPPTILLCKHNHEVQQCPAISSIFMHLLRICLGTLEVHDIYFSKNILHPEASSPSQALLTKDFKCRY</sequence>
<reference evidence="1" key="1">
    <citation type="submission" date="2022-11" db="EMBL/GenBank/DDBJ databases">
        <title>Genome Resource of Sclerotinia nivalis Strain SnTB1, a Plant Pathogen Isolated from American Ginseng.</title>
        <authorList>
            <person name="Fan S."/>
        </authorList>
    </citation>
    <scope>NUCLEOTIDE SEQUENCE</scope>
    <source>
        <strain evidence="1">SnTB1</strain>
    </source>
</reference>
<dbReference type="AlphaFoldDB" id="A0A9X0ABZ9"/>
<organism evidence="1 2">
    <name type="scientific">Sclerotinia nivalis</name>
    <dbReference type="NCBI Taxonomy" id="352851"/>
    <lineage>
        <taxon>Eukaryota</taxon>
        <taxon>Fungi</taxon>
        <taxon>Dikarya</taxon>
        <taxon>Ascomycota</taxon>
        <taxon>Pezizomycotina</taxon>
        <taxon>Leotiomycetes</taxon>
        <taxon>Helotiales</taxon>
        <taxon>Sclerotiniaceae</taxon>
        <taxon>Sclerotinia</taxon>
    </lineage>
</organism>
<proteinExistence type="predicted"/>